<reference evidence="1" key="1">
    <citation type="journal article" date="2020" name="New Phytol.">
        <title>Comparative genomics reveals dynamic genome evolution in host specialist ectomycorrhizal fungi.</title>
        <authorList>
            <person name="Lofgren L.A."/>
            <person name="Nguyen N.H."/>
            <person name="Vilgalys R."/>
            <person name="Ruytinx J."/>
            <person name="Liao H.L."/>
            <person name="Branco S."/>
            <person name="Kuo A."/>
            <person name="LaButti K."/>
            <person name="Lipzen A."/>
            <person name="Andreopoulos W."/>
            <person name="Pangilinan J."/>
            <person name="Riley R."/>
            <person name="Hundley H."/>
            <person name="Na H."/>
            <person name="Barry K."/>
            <person name="Grigoriev I.V."/>
            <person name="Stajich J.E."/>
            <person name="Kennedy P.G."/>
        </authorList>
    </citation>
    <scope>NUCLEOTIDE SEQUENCE</scope>
    <source>
        <strain evidence="1">FC203</strain>
    </source>
</reference>
<evidence type="ECO:0000313" key="1">
    <source>
        <dbReference type="EMBL" id="KAG1898435.1"/>
    </source>
</evidence>
<dbReference type="RefSeq" id="XP_041224011.1">
    <property type="nucleotide sequence ID" value="XM_041377163.1"/>
</dbReference>
<dbReference type="GeneID" id="64671461"/>
<sequence length="220" mass="24968">MPVWSLTIVPPRELQVKFHTILNMAGDEIGCDTSWHITLILWHFRGDVPEVSHASKMNGIGEDSAGNQEIAMKLAACGFARMAFLSLNQDVILSDFKAVWVVDDDEHSFTSWRLLAGKDGIEEREQNPVAWNDDVQGHFLEEEWVPILINKNIEYDLVAKGIHMSAVDNRECGHSRKSHICEGDTSHTLRDMFAMLCNQRELFTDVSHPAFIEENNIITH</sequence>
<evidence type="ECO:0000313" key="2">
    <source>
        <dbReference type="Proteomes" id="UP001195769"/>
    </source>
</evidence>
<name>A0AAD4E2B6_9AGAM</name>
<protein>
    <submittedName>
        <fullName evidence="1">Uncharacterized protein</fullName>
    </submittedName>
</protein>
<accession>A0AAD4E2B6</accession>
<organism evidence="1 2">
    <name type="scientific">Suillus fuscotomentosus</name>
    <dbReference type="NCBI Taxonomy" id="1912939"/>
    <lineage>
        <taxon>Eukaryota</taxon>
        <taxon>Fungi</taxon>
        <taxon>Dikarya</taxon>
        <taxon>Basidiomycota</taxon>
        <taxon>Agaricomycotina</taxon>
        <taxon>Agaricomycetes</taxon>
        <taxon>Agaricomycetidae</taxon>
        <taxon>Boletales</taxon>
        <taxon>Suillineae</taxon>
        <taxon>Suillaceae</taxon>
        <taxon>Suillus</taxon>
    </lineage>
</organism>
<proteinExistence type="predicted"/>
<dbReference type="Proteomes" id="UP001195769">
    <property type="component" value="Unassembled WGS sequence"/>
</dbReference>
<dbReference type="EMBL" id="JABBWK010000039">
    <property type="protein sequence ID" value="KAG1898435.1"/>
    <property type="molecule type" value="Genomic_DNA"/>
</dbReference>
<keyword evidence="2" id="KW-1185">Reference proteome</keyword>
<comment type="caution">
    <text evidence="1">The sequence shown here is derived from an EMBL/GenBank/DDBJ whole genome shotgun (WGS) entry which is preliminary data.</text>
</comment>
<dbReference type="AlphaFoldDB" id="A0AAD4E2B6"/>
<gene>
    <name evidence="1" type="ORF">F5891DRAFT_981834</name>
</gene>